<dbReference type="InterPro" id="IPR008538">
    <property type="entry name" value="Uma2"/>
</dbReference>
<feature type="domain" description="Putative restriction endonuclease" evidence="1">
    <location>
        <begin position="34"/>
        <end position="178"/>
    </location>
</feature>
<protein>
    <recommendedName>
        <fullName evidence="1">Putative restriction endonuclease domain-containing protein</fullName>
    </recommendedName>
</protein>
<evidence type="ECO:0000259" key="1">
    <source>
        <dbReference type="Pfam" id="PF05685"/>
    </source>
</evidence>
<reference evidence="2 3" key="1">
    <citation type="submission" date="2018-04" db="EMBL/GenBank/DDBJ databases">
        <authorList>
            <person name="Go L.Y."/>
            <person name="Mitchell J.A."/>
        </authorList>
    </citation>
    <scope>NUCLEOTIDE SEQUENCE [LARGE SCALE GENOMIC DNA]</scope>
    <source>
        <strain evidence="2">ULC066bin1</strain>
    </source>
</reference>
<dbReference type="SUPFAM" id="SSF52980">
    <property type="entry name" value="Restriction endonuclease-like"/>
    <property type="match status" value="1"/>
</dbReference>
<dbReference type="CDD" id="cd06260">
    <property type="entry name" value="DUF820-like"/>
    <property type="match status" value="1"/>
</dbReference>
<proteinExistence type="predicted"/>
<evidence type="ECO:0000313" key="3">
    <source>
        <dbReference type="Proteomes" id="UP000249467"/>
    </source>
</evidence>
<dbReference type="PANTHER" id="PTHR47152">
    <property type="entry name" value="SLR2084 PROTEIN-RELATED"/>
    <property type="match status" value="1"/>
</dbReference>
<dbReference type="PANTHER" id="PTHR47152:SF2">
    <property type="entry name" value="SLR2084 PROTEIN"/>
    <property type="match status" value="1"/>
</dbReference>
<name>A0A2W4WB05_9CYAN</name>
<dbReference type="AlphaFoldDB" id="A0A2W4WB05"/>
<organism evidence="2 3">
    <name type="scientific">Pseudanabaena frigida</name>
    <dbReference type="NCBI Taxonomy" id="945775"/>
    <lineage>
        <taxon>Bacteria</taxon>
        <taxon>Bacillati</taxon>
        <taxon>Cyanobacteriota</taxon>
        <taxon>Cyanophyceae</taxon>
        <taxon>Pseudanabaenales</taxon>
        <taxon>Pseudanabaenaceae</taxon>
        <taxon>Pseudanabaena</taxon>
    </lineage>
</organism>
<dbReference type="InterPro" id="IPR011335">
    <property type="entry name" value="Restrct_endonuc-II-like"/>
</dbReference>
<reference evidence="2 3" key="2">
    <citation type="submission" date="2018-06" db="EMBL/GenBank/DDBJ databases">
        <title>Metagenomic assembly of (sub)arctic Cyanobacteria and their associated microbiome from non-axenic cultures.</title>
        <authorList>
            <person name="Baurain D."/>
        </authorList>
    </citation>
    <scope>NUCLEOTIDE SEQUENCE [LARGE SCALE GENOMIC DNA]</scope>
    <source>
        <strain evidence="2">ULC066bin1</strain>
    </source>
</reference>
<comment type="caution">
    <text evidence="2">The sequence shown here is derived from an EMBL/GenBank/DDBJ whole genome shotgun (WGS) entry which is preliminary data.</text>
</comment>
<sequence length="220" mass="25104">MPVTIASPLQQKHESIENSITLKGIRWTTYQTILDDAGEDRQWRIAYDCGNLEIRMPKFEHEVPNRFLSSLIEAIADELELEVLNAGSLRLDREDLAKAIEPDTCFYIQNESAVRNLHSISLPENPPPDLAIESDYTNSSINKLSLYAALGVSELWRIQKNAIVVYVLQNGKYTLSETSLIFPLFPISEFSFLLERSQMEGQRAAVKVFRQMVRDRVSVK</sequence>
<dbReference type="EMBL" id="QBML01000008">
    <property type="protein sequence ID" value="PZO42214.1"/>
    <property type="molecule type" value="Genomic_DNA"/>
</dbReference>
<dbReference type="Proteomes" id="UP000249467">
    <property type="component" value="Unassembled WGS sequence"/>
</dbReference>
<accession>A0A2W4WB05</accession>
<dbReference type="Pfam" id="PF05685">
    <property type="entry name" value="Uma2"/>
    <property type="match status" value="1"/>
</dbReference>
<dbReference type="InterPro" id="IPR012296">
    <property type="entry name" value="Nuclease_put_TT1808"/>
</dbReference>
<evidence type="ECO:0000313" key="2">
    <source>
        <dbReference type="EMBL" id="PZO42214.1"/>
    </source>
</evidence>
<gene>
    <name evidence="2" type="ORF">DCF19_08215</name>
</gene>
<dbReference type="Gene3D" id="3.90.1570.10">
    <property type="entry name" value="tt1808, chain A"/>
    <property type="match status" value="1"/>
</dbReference>